<reference evidence="3" key="1">
    <citation type="journal article" date="2019" name="Int. J. Syst. Evol. Microbiol.">
        <title>The Global Catalogue of Microorganisms (GCM) 10K type strain sequencing project: providing services to taxonomists for standard genome sequencing and annotation.</title>
        <authorList>
            <consortium name="The Broad Institute Genomics Platform"/>
            <consortium name="The Broad Institute Genome Sequencing Center for Infectious Disease"/>
            <person name="Wu L."/>
            <person name="Ma J."/>
        </authorList>
    </citation>
    <scope>NUCLEOTIDE SEQUENCE [LARGE SCALE GENOMIC DNA]</scope>
    <source>
        <strain evidence="3">JCM 16578</strain>
    </source>
</reference>
<accession>A0ABP7JLB7</accession>
<comment type="caution">
    <text evidence="2">The sequence shown here is derived from an EMBL/GenBank/DDBJ whole genome shotgun (WGS) entry which is preliminary data.</text>
</comment>
<feature type="region of interest" description="Disordered" evidence="1">
    <location>
        <begin position="1"/>
        <end position="144"/>
    </location>
</feature>
<evidence type="ECO:0000313" key="3">
    <source>
        <dbReference type="Proteomes" id="UP001501563"/>
    </source>
</evidence>
<protein>
    <submittedName>
        <fullName evidence="2">Uncharacterized protein</fullName>
    </submittedName>
</protein>
<feature type="compositionally biased region" description="Basic and acidic residues" evidence="1">
    <location>
        <begin position="109"/>
        <end position="129"/>
    </location>
</feature>
<dbReference type="EMBL" id="BAAAZA010000002">
    <property type="protein sequence ID" value="GAA3847749.1"/>
    <property type="molecule type" value="Genomic_DNA"/>
</dbReference>
<keyword evidence="3" id="KW-1185">Reference proteome</keyword>
<feature type="compositionally biased region" description="Gly residues" evidence="1">
    <location>
        <begin position="237"/>
        <end position="252"/>
    </location>
</feature>
<sequence>MAVAVDVARGDRPGTPHRDDSRRGQSRRRAREPHHAPDAVGATVDEGDVREAVPVEVAGRGVESRVRSGGAVERAGPGGAAGQPDVPGTAAARARREHVRPAVAVEVTDGDRGTEPRPGGRDTRGRVGEPRTQTRSVQDGDGPAVGVAARVVLAGGADHEVGTAVPVHVAPCGRGTEAVARLGGTGHPRAVLGERHPRGDGGSVGTARDDGHASGGARRLRGADDQGGDAAAVAAGDGRGVLGTGRVPGGQRSGEAVRAPVT</sequence>
<dbReference type="Proteomes" id="UP001501563">
    <property type="component" value="Unassembled WGS sequence"/>
</dbReference>
<feature type="compositionally biased region" description="Basic and acidic residues" evidence="1">
    <location>
        <begin position="8"/>
        <end position="23"/>
    </location>
</feature>
<feature type="compositionally biased region" description="Low complexity" evidence="1">
    <location>
        <begin position="55"/>
        <end position="72"/>
    </location>
</feature>
<evidence type="ECO:0000256" key="1">
    <source>
        <dbReference type="SAM" id="MobiDB-lite"/>
    </source>
</evidence>
<organism evidence="2 3">
    <name type="scientific">Streptomyces lannensis</name>
    <dbReference type="NCBI Taxonomy" id="766498"/>
    <lineage>
        <taxon>Bacteria</taxon>
        <taxon>Bacillati</taxon>
        <taxon>Actinomycetota</taxon>
        <taxon>Actinomycetes</taxon>
        <taxon>Kitasatosporales</taxon>
        <taxon>Streptomycetaceae</taxon>
        <taxon>Streptomyces</taxon>
    </lineage>
</organism>
<proteinExistence type="predicted"/>
<feature type="region of interest" description="Disordered" evidence="1">
    <location>
        <begin position="184"/>
        <end position="262"/>
    </location>
</feature>
<gene>
    <name evidence="2" type="ORF">GCM10022207_06360</name>
</gene>
<name>A0ABP7JLB7_9ACTN</name>
<evidence type="ECO:0000313" key="2">
    <source>
        <dbReference type="EMBL" id="GAA3847749.1"/>
    </source>
</evidence>